<dbReference type="RefSeq" id="WP_071930086.1">
    <property type="nucleotide sequence ID" value="NZ_CP018082.1"/>
</dbReference>
<dbReference type="PIRSF" id="PIRSF017804">
    <property type="entry name" value="Secretion_EccD1"/>
    <property type="match status" value="1"/>
</dbReference>
<evidence type="ECO:0000256" key="5">
    <source>
        <dbReference type="ARBA" id="ARBA00022989"/>
    </source>
</evidence>
<evidence type="ECO:0000256" key="1">
    <source>
        <dbReference type="ARBA" id="ARBA00004651"/>
    </source>
</evidence>
<keyword evidence="6 7" id="KW-0472">Membrane</keyword>
<dbReference type="Proteomes" id="UP000183810">
    <property type="component" value="Chromosome"/>
</dbReference>
<dbReference type="Pfam" id="PF19053">
    <property type="entry name" value="EccD"/>
    <property type="match status" value="1"/>
</dbReference>
<evidence type="ECO:0000256" key="3">
    <source>
        <dbReference type="ARBA" id="ARBA00022475"/>
    </source>
</evidence>
<comment type="similarity">
    <text evidence="2">Belongs to the EccD/Snm4 family.</text>
</comment>
<keyword evidence="4 7" id="KW-0812">Transmembrane</keyword>
<protein>
    <submittedName>
        <fullName evidence="9">Type VII secretion integral membrane protein EccD</fullName>
    </submittedName>
</protein>
<dbReference type="Gene3D" id="3.10.20.90">
    <property type="entry name" value="Phosphatidylinositol 3-kinase Catalytic Subunit, Chain A, domain 1"/>
    <property type="match status" value="1"/>
</dbReference>
<dbReference type="OrthoDB" id="4529991at2"/>
<feature type="transmembrane region" description="Helical" evidence="7">
    <location>
        <begin position="251"/>
        <end position="275"/>
    </location>
</feature>
<proteinExistence type="inferred from homology"/>
<keyword evidence="10" id="KW-1185">Reference proteome</keyword>
<dbReference type="KEGG" id="nsl:BOX37_26540"/>
<dbReference type="InterPro" id="IPR006707">
    <property type="entry name" value="T7SS_EccD"/>
</dbReference>
<evidence type="ECO:0000256" key="6">
    <source>
        <dbReference type="ARBA" id="ARBA00023136"/>
    </source>
</evidence>
<feature type="transmembrane region" description="Helical" evidence="7">
    <location>
        <begin position="226"/>
        <end position="244"/>
    </location>
</feature>
<feature type="transmembrane region" description="Helical" evidence="7">
    <location>
        <begin position="479"/>
        <end position="499"/>
    </location>
</feature>
<dbReference type="Pfam" id="PF08817">
    <property type="entry name" value="YukD"/>
    <property type="match status" value="1"/>
</dbReference>
<keyword evidence="5 7" id="KW-1133">Transmembrane helix</keyword>
<evidence type="ECO:0000313" key="10">
    <source>
        <dbReference type="Proteomes" id="UP000183810"/>
    </source>
</evidence>
<dbReference type="AlphaFoldDB" id="A0A1J0VY20"/>
<gene>
    <name evidence="9" type="ORF">BOX37_26540</name>
</gene>
<organism evidence="9 10">
    <name type="scientific">Nocardia mangyaensis</name>
    <dbReference type="NCBI Taxonomy" id="2213200"/>
    <lineage>
        <taxon>Bacteria</taxon>
        <taxon>Bacillati</taxon>
        <taxon>Actinomycetota</taxon>
        <taxon>Actinomycetes</taxon>
        <taxon>Mycobacteriales</taxon>
        <taxon>Nocardiaceae</taxon>
        <taxon>Nocardia</taxon>
    </lineage>
</organism>
<feature type="transmembrane region" description="Helical" evidence="7">
    <location>
        <begin position="386"/>
        <end position="405"/>
    </location>
</feature>
<feature type="transmembrane region" description="Helical" evidence="7">
    <location>
        <begin position="412"/>
        <end position="433"/>
    </location>
</feature>
<evidence type="ECO:0000313" key="9">
    <source>
        <dbReference type="EMBL" id="APE36901.1"/>
    </source>
</evidence>
<evidence type="ECO:0000256" key="2">
    <source>
        <dbReference type="ARBA" id="ARBA00006162"/>
    </source>
</evidence>
<keyword evidence="3" id="KW-1003">Cell membrane</keyword>
<name>A0A1J0VY20_9NOCA</name>
<feature type="transmembrane region" description="Helical" evidence="7">
    <location>
        <begin position="281"/>
        <end position="301"/>
    </location>
</feature>
<evidence type="ECO:0000259" key="8">
    <source>
        <dbReference type="Pfam" id="PF19053"/>
    </source>
</evidence>
<feature type="domain" description="EccD-like transmembrane" evidence="8">
    <location>
        <begin position="143"/>
        <end position="502"/>
    </location>
</feature>
<feature type="transmembrane region" description="Helical" evidence="7">
    <location>
        <begin position="163"/>
        <end position="182"/>
    </location>
</feature>
<accession>A0A1J0VY20</accession>
<feature type="transmembrane region" description="Helical" evidence="7">
    <location>
        <begin position="360"/>
        <end position="380"/>
    </location>
</feature>
<dbReference type="InterPro" id="IPR024962">
    <property type="entry name" value="YukD-like"/>
</dbReference>
<evidence type="ECO:0000256" key="7">
    <source>
        <dbReference type="SAM" id="Phobius"/>
    </source>
</evidence>
<dbReference type="NCBIfam" id="TIGR03920">
    <property type="entry name" value="T7SS_EccD"/>
    <property type="match status" value="1"/>
</dbReference>
<dbReference type="InterPro" id="IPR044049">
    <property type="entry name" value="EccD_transm"/>
</dbReference>
<dbReference type="EMBL" id="CP018082">
    <property type="protein sequence ID" value="APE36901.1"/>
    <property type="molecule type" value="Genomic_DNA"/>
</dbReference>
<sequence length="502" mass="51888">MTAVAAPAAEAATSAEVDRARVAIMVATYQVDAVVPTKFAVETFIDDLLEVLAAAIEDDTVDFTAPVGQWSLARPGQPPIPRWRSLADHDVADGAVLVLTPVESAEVFRPIVEDITDALALINEREFAEYDAGTSAVVGFGVLVAGAAATAGMLAWSWLQSGSILWCAVPALVLGAVFWGAAVVAGQRFAAPRACLGSALAALVLLFAGGAMLVPGEYDEVGRFTAANLAAGAVVSAVAAATMMRVTRVGIATLMSAAALGIVVAVAALPATYLALSPSQVAAGVVLGIVILLASAPRIAVVIARIRPPDLPDPGNEVAPASLTDIFDAESGTEGAPDDPQRRSTEATFESRARLAVTSLRGLVVALSLALSVATVLTAAMHPGKIREIVLAVAVTGILILRARWYPDRVQALALVTGSVVTATGLAIVLVGVHQTPGVRLLIVALLLLAAVLGCFAAVRLPNVRLSPVTRRITDLFEYLLLLIVPVLAFWIMGIYAAMRAI</sequence>
<reference evidence="9" key="1">
    <citation type="submission" date="2016-11" db="EMBL/GenBank/DDBJ databases">
        <authorList>
            <person name="Jaros S."/>
            <person name="Januszkiewicz K."/>
            <person name="Wedrychowicz H."/>
        </authorList>
    </citation>
    <scope>NUCLEOTIDE SEQUENCE [LARGE SCALE GENOMIC DNA]</scope>
    <source>
        <strain evidence="9">Y48</strain>
    </source>
</reference>
<comment type="subcellular location">
    <subcellularLocation>
        <location evidence="1">Cell membrane</location>
        <topology evidence="1">Multi-pass membrane protein</topology>
    </subcellularLocation>
</comment>
<feature type="transmembrane region" description="Helical" evidence="7">
    <location>
        <begin position="439"/>
        <end position="459"/>
    </location>
</feature>
<evidence type="ECO:0000256" key="4">
    <source>
        <dbReference type="ARBA" id="ARBA00022692"/>
    </source>
</evidence>
<dbReference type="GO" id="GO:0005886">
    <property type="term" value="C:plasma membrane"/>
    <property type="evidence" value="ECO:0007669"/>
    <property type="project" value="UniProtKB-SubCell"/>
</dbReference>
<feature type="transmembrane region" description="Helical" evidence="7">
    <location>
        <begin position="194"/>
        <end position="214"/>
    </location>
</feature>
<feature type="transmembrane region" description="Helical" evidence="7">
    <location>
        <begin position="135"/>
        <end position="157"/>
    </location>
</feature>